<dbReference type="Proteomes" id="UP001558613">
    <property type="component" value="Unassembled WGS sequence"/>
</dbReference>
<sequence length="421" mass="48186">MATGLLVIGGDFNTVLNPFIDKKCNNNKVINNRTQSKLLPCVENFMKSLQLVDCWRRKNPVQQNYTFCRGETSSRLDYFFIPEECLWRVRSCDINDSERPDHQPLSLKINNVSTDTLQEHLQMQPLSQLLGHKSHFGIDALSVEESSHALSEVDIFLAVHSLQVSDTPRPDGIPVSFYKENIQVTIPYIKLLYAGIYSGKLNCSEKRFNESMKSPHDISQHFFNVDYLIIATVLARRLEFFLESQTEGRMPRDSNPVLISSKVLSTQTLLDCIDEELERQRQPDSQLYPTLVQDFHAAKKLLVVRNAHDLSAEMDSLPRQGCPLTSVLISLALKSFASKLFRNLGKPVFYVFKHSVIVCVLPEDLDQVRAIARNSTDEQYDIVILPRENGEPLQENNLDSESEMEDWDRQMDEAEEPAFKM</sequence>
<feature type="region of interest" description="Disordered" evidence="1">
    <location>
        <begin position="388"/>
        <end position="421"/>
    </location>
</feature>
<evidence type="ECO:0000256" key="1">
    <source>
        <dbReference type="SAM" id="MobiDB-lite"/>
    </source>
</evidence>
<proteinExistence type="predicted"/>
<dbReference type="SUPFAM" id="SSF56219">
    <property type="entry name" value="DNase I-like"/>
    <property type="match status" value="1"/>
</dbReference>
<protein>
    <submittedName>
        <fullName evidence="2">Uncharacterized protein</fullName>
    </submittedName>
</protein>
<organism evidence="2 3">
    <name type="scientific">Cirrhinus molitorella</name>
    <name type="common">mud carp</name>
    <dbReference type="NCBI Taxonomy" id="172907"/>
    <lineage>
        <taxon>Eukaryota</taxon>
        <taxon>Metazoa</taxon>
        <taxon>Chordata</taxon>
        <taxon>Craniata</taxon>
        <taxon>Vertebrata</taxon>
        <taxon>Euteleostomi</taxon>
        <taxon>Actinopterygii</taxon>
        <taxon>Neopterygii</taxon>
        <taxon>Teleostei</taxon>
        <taxon>Ostariophysi</taxon>
        <taxon>Cypriniformes</taxon>
        <taxon>Cyprinidae</taxon>
        <taxon>Labeoninae</taxon>
        <taxon>Labeonini</taxon>
        <taxon>Cirrhinus</taxon>
    </lineage>
</organism>
<accession>A0ABR3NKC3</accession>
<dbReference type="InterPro" id="IPR036691">
    <property type="entry name" value="Endo/exonu/phosph_ase_sf"/>
</dbReference>
<dbReference type="Gene3D" id="3.60.10.10">
    <property type="entry name" value="Endonuclease/exonuclease/phosphatase"/>
    <property type="match status" value="1"/>
</dbReference>
<evidence type="ECO:0000313" key="2">
    <source>
        <dbReference type="EMBL" id="KAL1277455.1"/>
    </source>
</evidence>
<comment type="caution">
    <text evidence="2">The sequence shown here is derived from an EMBL/GenBank/DDBJ whole genome shotgun (WGS) entry which is preliminary data.</text>
</comment>
<gene>
    <name evidence="2" type="ORF">QQF64_024128</name>
</gene>
<reference evidence="2 3" key="1">
    <citation type="submission" date="2023-09" db="EMBL/GenBank/DDBJ databases">
        <authorList>
            <person name="Wang M."/>
        </authorList>
    </citation>
    <scope>NUCLEOTIDE SEQUENCE [LARGE SCALE GENOMIC DNA]</scope>
    <source>
        <strain evidence="2">GT-2023</strain>
        <tissue evidence="2">Liver</tissue>
    </source>
</reference>
<keyword evidence="3" id="KW-1185">Reference proteome</keyword>
<evidence type="ECO:0000313" key="3">
    <source>
        <dbReference type="Proteomes" id="UP001558613"/>
    </source>
</evidence>
<name>A0ABR3NKC3_9TELE</name>
<dbReference type="EMBL" id="JAYMGO010000003">
    <property type="protein sequence ID" value="KAL1277455.1"/>
    <property type="molecule type" value="Genomic_DNA"/>
</dbReference>
<feature type="compositionally biased region" description="Basic and acidic residues" evidence="1">
    <location>
        <begin position="407"/>
        <end position="421"/>
    </location>
</feature>